<evidence type="ECO:0000313" key="2">
    <source>
        <dbReference type="Proteomes" id="UP001642360"/>
    </source>
</evidence>
<dbReference type="EMBL" id="CAUOFW020003436">
    <property type="protein sequence ID" value="CAK9159959.1"/>
    <property type="molecule type" value="Genomic_DNA"/>
</dbReference>
<evidence type="ECO:0000313" key="1">
    <source>
        <dbReference type="EMBL" id="CAK9159959.1"/>
    </source>
</evidence>
<accession>A0ABC8SS26</accession>
<comment type="caution">
    <text evidence="1">The sequence shown here is derived from an EMBL/GenBank/DDBJ whole genome shotgun (WGS) entry which is preliminary data.</text>
</comment>
<organism evidence="1 2">
    <name type="scientific">Ilex paraguariensis</name>
    <name type="common">yerba mate</name>
    <dbReference type="NCBI Taxonomy" id="185542"/>
    <lineage>
        <taxon>Eukaryota</taxon>
        <taxon>Viridiplantae</taxon>
        <taxon>Streptophyta</taxon>
        <taxon>Embryophyta</taxon>
        <taxon>Tracheophyta</taxon>
        <taxon>Spermatophyta</taxon>
        <taxon>Magnoliopsida</taxon>
        <taxon>eudicotyledons</taxon>
        <taxon>Gunneridae</taxon>
        <taxon>Pentapetalae</taxon>
        <taxon>asterids</taxon>
        <taxon>campanulids</taxon>
        <taxon>Aquifoliales</taxon>
        <taxon>Aquifoliaceae</taxon>
        <taxon>Ilex</taxon>
    </lineage>
</organism>
<keyword evidence="2" id="KW-1185">Reference proteome</keyword>
<gene>
    <name evidence="1" type="ORF">ILEXP_LOCUS28682</name>
</gene>
<dbReference type="AlphaFoldDB" id="A0ABC8SS26"/>
<dbReference type="Proteomes" id="UP001642360">
    <property type="component" value="Unassembled WGS sequence"/>
</dbReference>
<proteinExistence type="predicted"/>
<reference evidence="1 2" key="1">
    <citation type="submission" date="2024-02" db="EMBL/GenBank/DDBJ databases">
        <authorList>
            <person name="Vignale AGUSTIN F."/>
            <person name="Sosa J E."/>
            <person name="Modenutti C."/>
        </authorList>
    </citation>
    <scope>NUCLEOTIDE SEQUENCE [LARGE SCALE GENOMIC DNA]</scope>
</reference>
<name>A0ABC8SS26_9AQUA</name>
<sequence length="94" mass="10524">MNSLPLNDENIDGPAPQFDVVVMAESTDASDIKDGLELDGVDKLANKHQRRFTSAVWKGYTFLEPSPNGLLRYECKKCKQVHTVDSKHDTGNFK</sequence>
<evidence type="ECO:0008006" key="3">
    <source>
        <dbReference type="Google" id="ProtNLM"/>
    </source>
</evidence>
<protein>
    <recommendedName>
        <fullName evidence="3">BED-type domain-containing protein</fullName>
    </recommendedName>
</protein>